<dbReference type="Gene3D" id="3.40.1190.10">
    <property type="entry name" value="Mur-like, catalytic domain"/>
    <property type="match status" value="1"/>
</dbReference>
<evidence type="ECO:0000256" key="1">
    <source>
        <dbReference type="ARBA" id="ARBA00005898"/>
    </source>
</evidence>
<feature type="non-terminal residue" evidence="7">
    <location>
        <position position="818"/>
    </location>
</feature>
<dbReference type="AlphaFoldDB" id="A0AAV8AMT4"/>
<proteinExistence type="inferred from homology"/>
<dbReference type="Pfam" id="PF02875">
    <property type="entry name" value="Mur_ligase_C"/>
    <property type="match status" value="1"/>
</dbReference>
<dbReference type="InterPro" id="IPR013221">
    <property type="entry name" value="Mur_ligase_cen"/>
</dbReference>
<evidence type="ECO:0000313" key="7">
    <source>
        <dbReference type="EMBL" id="KAJ4731941.1"/>
    </source>
</evidence>
<feature type="compositionally biased region" description="Low complexity" evidence="4">
    <location>
        <begin position="197"/>
        <end position="216"/>
    </location>
</feature>
<protein>
    <recommendedName>
        <fullName evidence="3">UDP-N-acetylmuramoyl-L-alanyl-D-glutamate--2,6-diaminopimelate ligase MurE homolog, chloroplastic</fullName>
    </recommendedName>
</protein>
<dbReference type="InterPro" id="IPR036615">
    <property type="entry name" value="Mur_ligase_C_dom_sf"/>
</dbReference>
<dbReference type="GO" id="GO:0008360">
    <property type="term" value="P:regulation of cell shape"/>
    <property type="evidence" value="ECO:0007669"/>
    <property type="project" value="InterPro"/>
</dbReference>
<reference evidence="7" key="1">
    <citation type="submission" date="2022-08" db="EMBL/GenBank/DDBJ databases">
        <authorList>
            <person name="Marques A."/>
        </authorList>
    </citation>
    <scope>NUCLEOTIDE SEQUENCE</scope>
    <source>
        <strain evidence="7">RhyPub2mFocal</strain>
        <tissue evidence="7">Leaves</tissue>
    </source>
</reference>
<dbReference type="Proteomes" id="UP001140206">
    <property type="component" value="Unassembled WGS sequence"/>
</dbReference>
<dbReference type="InterPro" id="IPR036565">
    <property type="entry name" value="Mur-like_cat_sf"/>
</dbReference>
<evidence type="ECO:0000259" key="6">
    <source>
        <dbReference type="Pfam" id="PF08245"/>
    </source>
</evidence>
<dbReference type="PANTHER" id="PTHR23135:SF4">
    <property type="entry name" value="UDP-N-ACETYLMURAMOYL-L-ALANYL-D-GLUTAMATE--2,6-DIAMINOPIMELATE LIGASE MURE HOMOLOG, CHLOROPLASTIC"/>
    <property type="match status" value="1"/>
</dbReference>
<evidence type="ECO:0000256" key="3">
    <source>
        <dbReference type="ARBA" id="ARBA00072427"/>
    </source>
</evidence>
<comment type="similarity">
    <text evidence="1">Belongs to the MurCDEF family. MurE subfamily.</text>
</comment>
<dbReference type="FunFam" id="3.90.190.20:FF:000006">
    <property type="entry name" value="UDP-N-acetylmuramoyl-L-alanyl-D-glutamate--2,6-diaminopimelate ligase"/>
    <property type="match status" value="1"/>
</dbReference>
<organism evidence="7 8">
    <name type="scientific">Rhynchospora pubera</name>
    <dbReference type="NCBI Taxonomy" id="906938"/>
    <lineage>
        <taxon>Eukaryota</taxon>
        <taxon>Viridiplantae</taxon>
        <taxon>Streptophyta</taxon>
        <taxon>Embryophyta</taxon>
        <taxon>Tracheophyta</taxon>
        <taxon>Spermatophyta</taxon>
        <taxon>Magnoliopsida</taxon>
        <taxon>Liliopsida</taxon>
        <taxon>Poales</taxon>
        <taxon>Cyperaceae</taxon>
        <taxon>Cyperoideae</taxon>
        <taxon>Rhynchosporeae</taxon>
        <taxon>Rhynchospora</taxon>
    </lineage>
</organism>
<accession>A0AAV8AMT4</accession>
<dbReference type="InterPro" id="IPR004101">
    <property type="entry name" value="Mur_ligase_C"/>
</dbReference>
<sequence>MTCPLHQVRVQISKGSLILVVLYRDRLLRLPPSSSDPNLIVNRRISYSASRDSNLTQSLPLSFPPHGVVTVSYHTRYDRELEEKEKKNNPKSVTPRFLIHKKQAFPKPHKPPPQSHVPHSSFPLLHLSLHLPSLRPLSLTSPASLPPRCIRAQSVSAAPPRRRPAEAPEDTSHGLTRHQIFERQVDRVRRRLKDNPLDLPDSNSSSSGPTPSFSLPEDVFLDVDQAIYEKQQDLVKAAPPPPAVEEAQTQDELSPDEEQDVNEINDLQAQARDAYSTDSEGDENSLTSPSIDGSMPSFNFNLDMFGKDRFRILVPKFSMTLAELLDESKLVPVSVKGDLEVSIGGVQNDPREVTAGDLFICGANPGESSGITPLTEADKRGAVAVVADKEINIDEKLACRALVIVEDTASVVESLAAAFYGRPSEKMPVIGVAGSSGVTSTVHLIRAMYEASGRRTGMLSVVGHNVHGNNHLESPDDPPTIPDVVSVQKMLATMIHNGSEAVAMDSSIDGNGDEIDYDIAVFTNLRYEDADANGSKEEYMKRKARVFAKMVDPSRHRKVVNIDDPNVLYFLSQGSPDVPVVTYAMESKKADVHVIKHRFSLFETEVLVQTPHGILEISSGLLCMENVYSILAAVAVGIAVGVPLEDIVRGIEEVDAVPGRIELIDEEQTFGVVVDHARTPEALSRLLDTVKELGPRRIITVVGCCGEGERGKRPLMTKIAAEKSDVIMLTSDNPKNEDPLDILDDMLVGVGWTMQDYLKYGENDYYPPLKNGHRLFLHDIRTVAVRCAVAMGEEGDIVVVTGKGSDSFQIEGDKKEFF</sequence>
<dbReference type="InterPro" id="IPR035911">
    <property type="entry name" value="MurE/MurF_N"/>
</dbReference>
<feature type="compositionally biased region" description="Polar residues" evidence="4">
    <location>
        <begin position="284"/>
        <end position="293"/>
    </location>
</feature>
<evidence type="ECO:0000313" key="8">
    <source>
        <dbReference type="Proteomes" id="UP001140206"/>
    </source>
</evidence>
<dbReference type="PANTHER" id="PTHR23135">
    <property type="entry name" value="MUR LIGASE FAMILY MEMBER"/>
    <property type="match status" value="1"/>
</dbReference>
<gene>
    <name evidence="7" type="ORF">LUZ62_008899</name>
</gene>
<evidence type="ECO:0000259" key="5">
    <source>
        <dbReference type="Pfam" id="PF02875"/>
    </source>
</evidence>
<comment type="subunit">
    <text evidence="2">Component of the plastid-encoded plastid RNA polymerase (PEP) complex.</text>
</comment>
<dbReference type="GO" id="GO:0016881">
    <property type="term" value="F:acid-amino acid ligase activity"/>
    <property type="evidence" value="ECO:0007669"/>
    <property type="project" value="InterPro"/>
</dbReference>
<dbReference type="Gene3D" id="3.40.1390.10">
    <property type="entry name" value="MurE/MurF, N-terminal domain"/>
    <property type="match status" value="1"/>
</dbReference>
<evidence type="ECO:0000256" key="2">
    <source>
        <dbReference type="ARBA" id="ARBA00064883"/>
    </source>
</evidence>
<comment type="caution">
    <text evidence="7">The sequence shown here is derived from an EMBL/GenBank/DDBJ whole genome shotgun (WGS) entry which is preliminary data.</text>
</comment>
<keyword evidence="8" id="KW-1185">Reference proteome</keyword>
<dbReference type="GO" id="GO:0051301">
    <property type="term" value="P:cell division"/>
    <property type="evidence" value="ECO:0007669"/>
    <property type="project" value="InterPro"/>
</dbReference>
<dbReference type="EMBL" id="JAMFTS010006710">
    <property type="protein sequence ID" value="KAJ4731941.1"/>
    <property type="molecule type" value="Genomic_DNA"/>
</dbReference>
<feature type="domain" description="Mur ligase central" evidence="6">
    <location>
        <begin position="432"/>
        <end position="636"/>
    </location>
</feature>
<dbReference type="Pfam" id="PF08245">
    <property type="entry name" value="Mur_ligase_M"/>
    <property type="match status" value="1"/>
</dbReference>
<dbReference type="InterPro" id="IPR005761">
    <property type="entry name" value="UDP-N-AcMur-Glu-dNH2Pim_ligase"/>
</dbReference>
<feature type="domain" description="Mur ligase C-terminal" evidence="5">
    <location>
        <begin position="659"/>
        <end position="804"/>
    </location>
</feature>
<dbReference type="NCBIfam" id="TIGR01085">
    <property type="entry name" value="murE"/>
    <property type="match status" value="1"/>
</dbReference>
<feature type="region of interest" description="Disordered" evidence="4">
    <location>
        <begin position="272"/>
        <end position="293"/>
    </location>
</feature>
<feature type="region of interest" description="Disordered" evidence="4">
    <location>
        <begin position="153"/>
        <end position="216"/>
    </location>
</feature>
<dbReference type="SUPFAM" id="SSF53623">
    <property type="entry name" value="MurD-like peptide ligases, catalytic domain"/>
    <property type="match status" value="1"/>
</dbReference>
<feature type="region of interest" description="Disordered" evidence="4">
    <location>
        <begin position="234"/>
        <end position="259"/>
    </location>
</feature>
<dbReference type="GO" id="GO:0005737">
    <property type="term" value="C:cytoplasm"/>
    <property type="evidence" value="ECO:0007669"/>
    <property type="project" value="InterPro"/>
</dbReference>
<dbReference type="GO" id="GO:0005524">
    <property type="term" value="F:ATP binding"/>
    <property type="evidence" value="ECO:0007669"/>
    <property type="project" value="InterPro"/>
</dbReference>
<evidence type="ECO:0000256" key="4">
    <source>
        <dbReference type="SAM" id="MobiDB-lite"/>
    </source>
</evidence>
<feature type="compositionally biased region" description="Basic and acidic residues" evidence="4">
    <location>
        <begin position="163"/>
        <end position="172"/>
    </location>
</feature>
<dbReference type="Gene3D" id="3.90.190.20">
    <property type="entry name" value="Mur ligase, C-terminal domain"/>
    <property type="match status" value="1"/>
</dbReference>
<name>A0AAV8AMT4_9POAL</name>
<dbReference type="SUPFAM" id="SSF63418">
    <property type="entry name" value="MurE/MurF N-terminal domain"/>
    <property type="match status" value="1"/>
</dbReference>
<dbReference type="SUPFAM" id="SSF53244">
    <property type="entry name" value="MurD-like peptide ligases, peptide-binding domain"/>
    <property type="match status" value="1"/>
</dbReference>